<accession>A0ABQ4S728</accession>
<sequence>MFEVLETSRPEVFGIRVSRRLTAEDYERLIPVLARMVEGRAKLRILVLMDHFEGWDTPAIGWPDPASEVRFALSLERLAIVGEALWQARLARLSDPFSPTETRFFHKEEVAQAWQWLEEELP</sequence>
<dbReference type="EMBL" id="BPQQ01000007">
    <property type="protein sequence ID" value="GJD98776.1"/>
    <property type="molecule type" value="Genomic_DNA"/>
</dbReference>
<reference evidence="1" key="2">
    <citation type="submission" date="2021-08" db="EMBL/GenBank/DDBJ databases">
        <authorList>
            <person name="Tani A."/>
            <person name="Ola A."/>
            <person name="Ogura Y."/>
            <person name="Katsura K."/>
            <person name="Hayashi T."/>
        </authorList>
    </citation>
    <scope>NUCLEOTIDE SEQUENCE</scope>
    <source>
        <strain evidence="1">DSM 17168</strain>
    </source>
</reference>
<name>A0ABQ4S728_9HYPH</name>
<evidence type="ECO:0008006" key="3">
    <source>
        <dbReference type="Google" id="ProtNLM"/>
    </source>
</evidence>
<dbReference type="InterPro" id="IPR036513">
    <property type="entry name" value="STAS_dom_sf"/>
</dbReference>
<reference evidence="1" key="1">
    <citation type="journal article" date="2021" name="Front. Microbiol.">
        <title>Comprehensive Comparative Genomics and Phenotyping of Methylobacterium Species.</title>
        <authorList>
            <person name="Alessa O."/>
            <person name="Ogura Y."/>
            <person name="Fujitani Y."/>
            <person name="Takami H."/>
            <person name="Hayashi T."/>
            <person name="Sahin N."/>
            <person name="Tani A."/>
        </authorList>
    </citation>
    <scope>NUCLEOTIDE SEQUENCE</scope>
    <source>
        <strain evidence="1">DSM 17168</strain>
    </source>
</reference>
<dbReference type="InterPro" id="IPR038396">
    <property type="entry name" value="SpoIIAA-like_sf"/>
</dbReference>
<protein>
    <recommendedName>
        <fullName evidence="3">STAS/SEC14 domain-containing protein</fullName>
    </recommendedName>
</protein>
<evidence type="ECO:0000313" key="1">
    <source>
        <dbReference type="EMBL" id="GJD98776.1"/>
    </source>
</evidence>
<keyword evidence="2" id="KW-1185">Reference proteome</keyword>
<comment type="caution">
    <text evidence="1">The sequence shown here is derived from an EMBL/GenBank/DDBJ whole genome shotgun (WGS) entry which is preliminary data.</text>
</comment>
<proteinExistence type="predicted"/>
<dbReference type="RefSeq" id="WP_238233720.1">
    <property type="nucleotide sequence ID" value="NZ_BPQQ01000007.1"/>
</dbReference>
<dbReference type="SUPFAM" id="SSF52091">
    <property type="entry name" value="SpoIIaa-like"/>
    <property type="match status" value="1"/>
</dbReference>
<dbReference type="Gene3D" id="3.40.50.10600">
    <property type="entry name" value="SpoIIaa-like domains"/>
    <property type="match status" value="1"/>
</dbReference>
<gene>
    <name evidence="1" type="ORF">GMJLKIPL_0687</name>
</gene>
<dbReference type="Pfam" id="PF11964">
    <property type="entry name" value="SpoIIAA-like"/>
    <property type="match status" value="1"/>
</dbReference>
<evidence type="ECO:0000313" key="2">
    <source>
        <dbReference type="Proteomes" id="UP001055153"/>
    </source>
</evidence>
<dbReference type="Proteomes" id="UP001055153">
    <property type="component" value="Unassembled WGS sequence"/>
</dbReference>
<dbReference type="InterPro" id="IPR021866">
    <property type="entry name" value="SpoIIAA-like"/>
</dbReference>
<organism evidence="1 2">
    <name type="scientific">Methylobacterium isbiliense</name>
    <dbReference type="NCBI Taxonomy" id="315478"/>
    <lineage>
        <taxon>Bacteria</taxon>
        <taxon>Pseudomonadati</taxon>
        <taxon>Pseudomonadota</taxon>
        <taxon>Alphaproteobacteria</taxon>
        <taxon>Hyphomicrobiales</taxon>
        <taxon>Methylobacteriaceae</taxon>
        <taxon>Methylobacterium</taxon>
    </lineage>
</organism>